<dbReference type="InterPro" id="IPR007803">
    <property type="entry name" value="Asp/Arg/Pro-Hydrxlase"/>
</dbReference>
<dbReference type="Gene3D" id="2.60.120.330">
    <property type="entry name" value="B-lactam Antibiotic, Isopenicillin N Synthase, Chain"/>
    <property type="match status" value="1"/>
</dbReference>
<feature type="domain" description="Aspartyl/asparaginy/proline hydroxylase" evidence="1">
    <location>
        <begin position="73"/>
        <end position="158"/>
    </location>
</feature>
<dbReference type="InterPro" id="IPR027443">
    <property type="entry name" value="IPNS-like_sf"/>
</dbReference>
<proteinExistence type="predicted"/>
<evidence type="ECO:0000313" key="2">
    <source>
        <dbReference type="EMBL" id="SVA90043.1"/>
    </source>
</evidence>
<accession>A0A381ZMR9</accession>
<name>A0A381ZMR9_9ZZZZ</name>
<reference evidence="2" key="1">
    <citation type="submission" date="2018-05" db="EMBL/GenBank/DDBJ databases">
        <authorList>
            <person name="Lanie J.A."/>
            <person name="Ng W.-L."/>
            <person name="Kazmierczak K.M."/>
            <person name="Andrzejewski T.M."/>
            <person name="Davidsen T.M."/>
            <person name="Wayne K.J."/>
            <person name="Tettelin H."/>
            <person name="Glass J.I."/>
            <person name="Rusch D."/>
            <person name="Podicherti R."/>
            <person name="Tsui H.-C.T."/>
            <person name="Winkler M.E."/>
        </authorList>
    </citation>
    <scope>NUCLEOTIDE SEQUENCE</scope>
</reference>
<organism evidence="2">
    <name type="scientific">marine metagenome</name>
    <dbReference type="NCBI Taxonomy" id="408172"/>
    <lineage>
        <taxon>unclassified sequences</taxon>
        <taxon>metagenomes</taxon>
        <taxon>ecological metagenomes</taxon>
    </lineage>
</organism>
<dbReference type="SUPFAM" id="SSF51197">
    <property type="entry name" value="Clavaminate synthase-like"/>
    <property type="match status" value="1"/>
</dbReference>
<dbReference type="EMBL" id="UINC01021772">
    <property type="protein sequence ID" value="SVA90043.1"/>
    <property type="molecule type" value="Genomic_DNA"/>
</dbReference>
<gene>
    <name evidence="2" type="ORF">METZ01_LOCUS142897</name>
</gene>
<dbReference type="Pfam" id="PF05118">
    <property type="entry name" value="Asp_Arg_Hydrox"/>
    <property type="match status" value="1"/>
</dbReference>
<protein>
    <recommendedName>
        <fullName evidence="1">Aspartyl/asparaginy/proline hydroxylase domain-containing protein</fullName>
    </recommendedName>
</protein>
<dbReference type="AlphaFoldDB" id="A0A381ZMR9"/>
<evidence type="ECO:0000259" key="1">
    <source>
        <dbReference type="Pfam" id="PF05118"/>
    </source>
</evidence>
<sequence>MIKKIDNEIDLGLIRKELKVLPPYETQICLQGVKGSDDPFLGCGVGGGKNSWERKQRHNYHTRDFKFPIFDMPYINGLLLGFGMTHTRAMILKPTTCYTYHKDRSKRIHIPVYTNEDCWLILNRTVYHTPADGNHYIVDTTNMHTAVNTSQEDRLHILGNINDT</sequence>